<accession>A0ABS3HQY1</accession>
<proteinExistence type="predicted"/>
<organism evidence="1 2">
    <name type="scientific">Candidatus Vagococcus giribetii</name>
    <dbReference type="NCBI Taxonomy" id="2230876"/>
    <lineage>
        <taxon>Bacteria</taxon>
        <taxon>Bacillati</taxon>
        <taxon>Bacillota</taxon>
        <taxon>Bacilli</taxon>
        <taxon>Lactobacillales</taxon>
        <taxon>Enterococcaceae</taxon>
        <taxon>Vagococcus</taxon>
    </lineage>
</organism>
<comment type="caution">
    <text evidence="1">The sequence shown here is derived from an EMBL/GenBank/DDBJ whole genome shotgun (WGS) entry which is preliminary data.</text>
</comment>
<protein>
    <submittedName>
        <fullName evidence="1">Uncharacterized protein</fullName>
    </submittedName>
</protein>
<dbReference type="Proteomes" id="UP000664857">
    <property type="component" value="Unassembled WGS sequence"/>
</dbReference>
<name>A0ABS3HQY1_9ENTE</name>
<dbReference type="EMBL" id="JAFLVX010000011">
    <property type="protein sequence ID" value="MBO0476173.1"/>
    <property type="molecule type" value="Genomic_DNA"/>
</dbReference>
<sequence length="204" mass="24349">MGRDYKSVRSQYYLRRWKMLETNRSILSLREVENAKLLFNSLPKLPKESLDILKAKYYDTPNLGNFDHKRGVYTSNIPISDKAMAFKLNMEPADYSKERRLAEIELEKIMIEVGQLILKREEMIYLKINQFLYVKEVDIVPSIYDSTWITIDDVTLSIGMTSDKKKVFDMRDETTRLGVEKLERYGFLREALNQYELEEWQMRY</sequence>
<evidence type="ECO:0000313" key="1">
    <source>
        <dbReference type="EMBL" id="MBO0476173.1"/>
    </source>
</evidence>
<dbReference type="RefSeq" id="WP_206965091.1">
    <property type="nucleotide sequence ID" value="NZ_JAFLVX010000011.1"/>
</dbReference>
<keyword evidence="2" id="KW-1185">Reference proteome</keyword>
<reference evidence="1 2" key="1">
    <citation type="submission" date="2021-03" db="EMBL/GenBank/DDBJ databases">
        <title>Enterococcal diversity collection.</title>
        <authorList>
            <person name="Gilmore M.S."/>
            <person name="Schwartzman J."/>
            <person name="Van Tyne D."/>
            <person name="Martin M."/>
            <person name="Earl A.M."/>
            <person name="Manson A.L."/>
            <person name="Straub T."/>
            <person name="Salamzade R."/>
            <person name="Saavedra J."/>
            <person name="Lebreton F."/>
            <person name="Prichula J."/>
            <person name="Schaufler K."/>
            <person name="Gaca A."/>
            <person name="Sgardioli B."/>
            <person name="Wagenaar J."/>
            <person name="Strong T."/>
        </authorList>
    </citation>
    <scope>NUCLEOTIDE SEQUENCE [LARGE SCALE GENOMIC DNA]</scope>
    <source>
        <strain evidence="1 2">DIV0080</strain>
    </source>
</reference>
<evidence type="ECO:0000313" key="2">
    <source>
        <dbReference type="Proteomes" id="UP000664857"/>
    </source>
</evidence>
<gene>
    <name evidence="1" type="ORF">DOK76_03765</name>
</gene>